<evidence type="ECO:0000313" key="1">
    <source>
        <dbReference type="EMBL" id="BAD94410.1"/>
    </source>
</evidence>
<reference evidence="1" key="1">
    <citation type="submission" date="2005-03" db="EMBL/GenBank/DDBJ databases">
        <title>Large-scale analysis of RIKEN Arabidopsis full-length (RAFL) cDNAs.</title>
        <authorList>
            <person name="Totoki Y."/>
            <person name="Seki M."/>
            <person name="Ishida J."/>
            <person name="Nakajima M."/>
            <person name="Enju A."/>
            <person name="Kamiya A."/>
            <person name="Narusaka M."/>
            <person name="Shin-i T."/>
            <person name="Nakagawa M."/>
            <person name="Sakamoto N."/>
            <person name="Oishi K."/>
            <person name="Kohara Y."/>
            <person name="Kobayashi M."/>
            <person name="Toyoda A."/>
            <person name="Sakaki Y."/>
            <person name="Sakurai T."/>
            <person name="Iida K."/>
            <person name="Akiyama K."/>
            <person name="Satou M."/>
            <person name="Toyoda T."/>
            <person name="Konagaya A."/>
            <person name="Carninci P."/>
            <person name="Kawai J."/>
            <person name="Hayashizaki Y."/>
            <person name="Shinozaki K."/>
        </authorList>
    </citation>
    <scope>NUCLEOTIDE SEQUENCE</scope>
</reference>
<dbReference type="AlphaFoldDB" id="Q56WT5"/>
<organism evidence="1">
    <name type="scientific">Arabidopsis thaliana</name>
    <name type="common">Mouse-ear cress</name>
    <dbReference type="NCBI Taxonomy" id="3702"/>
    <lineage>
        <taxon>Eukaryota</taxon>
        <taxon>Viridiplantae</taxon>
        <taxon>Streptophyta</taxon>
        <taxon>Embryophyta</taxon>
        <taxon>Tracheophyta</taxon>
        <taxon>Spermatophyta</taxon>
        <taxon>Magnoliopsida</taxon>
        <taxon>eudicotyledons</taxon>
        <taxon>Gunneridae</taxon>
        <taxon>Pentapetalae</taxon>
        <taxon>rosids</taxon>
        <taxon>malvids</taxon>
        <taxon>Brassicales</taxon>
        <taxon>Brassicaceae</taxon>
        <taxon>Camelineae</taxon>
        <taxon>Arabidopsis</taxon>
    </lineage>
</organism>
<name>Q56WT5_ARATH</name>
<protein>
    <submittedName>
        <fullName evidence="1">Uncharacterized protein</fullName>
    </submittedName>
</protein>
<proteinExistence type="evidence at transcript level"/>
<accession>Q56WT5</accession>
<dbReference type="EMBL" id="AK221947">
    <property type="protein sequence ID" value="BAD94410.1"/>
    <property type="molecule type" value="mRNA"/>
</dbReference>
<sequence length="39" mass="4580">MHVPAPDFRTCLTCCPNPPTKKKNIFFRFILLVTFVRVQ</sequence>